<evidence type="ECO:0000313" key="2">
    <source>
        <dbReference type="EMBL" id="TEB05500.1"/>
    </source>
</evidence>
<gene>
    <name evidence="2" type="ORF">Psch_02541</name>
</gene>
<reference evidence="2 3" key="1">
    <citation type="journal article" date="2018" name="Environ. Microbiol.">
        <title>Novel energy conservation strategies and behaviour of Pelotomaculum schinkii driving syntrophic propionate catabolism.</title>
        <authorList>
            <person name="Hidalgo-Ahumada C.A.P."/>
            <person name="Nobu M.K."/>
            <person name="Narihiro T."/>
            <person name="Tamaki H."/>
            <person name="Liu W.T."/>
            <person name="Kamagata Y."/>
            <person name="Stams A.J.M."/>
            <person name="Imachi H."/>
            <person name="Sousa D.Z."/>
        </authorList>
    </citation>
    <scope>NUCLEOTIDE SEQUENCE [LARGE SCALE GENOMIC DNA]</scope>
    <source>
        <strain evidence="2 3">HH</strain>
    </source>
</reference>
<feature type="domain" description="Transposase-like Mu C-terminal" evidence="1">
    <location>
        <begin position="53"/>
        <end position="107"/>
    </location>
</feature>
<protein>
    <recommendedName>
        <fullName evidence="1">Transposase-like Mu C-terminal domain-containing protein</fullName>
    </recommendedName>
</protein>
<dbReference type="Pfam" id="PF09299">
    <property type="entry name" value="Mu-transpos_C"/>
    <property type="match status" value="1"/>
</dbReference>
<dbReference type="InterPro" id="IPR015378">
    <property type="entry name" value="Transposase-like_Mu_C"/>
</dbReference>
<dbReference type="AlphaFoldDB" id="A0A4Y7RA25"/>
<dbReference type="RefSeq" id="WP_134219148.1">
    <property type="nucleotide sequence ID" value="NZ_QFGA01000002.1"/>
</dbReference>
<comment type="caution">
    <text evidence="2">The sequence shown here is derived from an EMBL/GenBank/DDBJ whole genome shotgun (WGS) entry which is preliminary data.</text>
</comment>
<dbReference type="Proteomes" id="UP000298324">
    <property type="component" value="Unassembled WGS sequence"/>
</dbReference>
<proteinExistence type="predicted"/>
<keyword evidence="3" id="KW-1185">Reference proteome</keyword>
<sequence>MFLVSVSGTTFPGLSGLTRRWWVHGGTGETPKARLAASKREPRRISVTQLIDIFLWEEKRKVDKMGCIKVAGNIYEVDLELVGQTVLLRYDPFYLSAIQVWYDNKRYADAVPLNLVRS</sequence>
<dbReference type="InterPro" id="IPR009004">
    <property type="entry name" value="Transposase_Mu_C"/>
</dbReference>
<evidence type="ECO:0000313" key="3">
    <source>
        <dbReference type="Proteomes" id="UP000298324"/>
    </source>
</evidence>
<accession>A0A4Y7RA25</accession>
<dbReference type="SUPFAM" id="SSF50610">
    <property type="entry name" value="mu transposase, C-terminal domain"/>
    <property type="match status" value="1"/>
</dbReference>
<name>A0A4Y7RA25_9FIRM</name>
<organism evidence="2 3">
    <name type="scientific">Pelotomaculum schinkii</name>
    <dbReference type="NCBI Taxonomy" id="78350"/>
    <lineage>
        <taxon>Bacteria</taxon>
        <taxon>Bacillati</taxon>
        <taxon>Bacillota</taxon>
        <taxon>Clostridia</taxon>
        <taxon>Eubacteriales</taxon>
        <taxon>Desulfotomaculaceae</taxon>
        <taxon>Pelotomaculum</taxon>
    </lineage>
</organism>
<evidence type="ECO:0000259" key="1">
    <source>
        <dbReference type="Pfam" id="PF09299"/>
    </source>
</evidence>
<dbReference type="EMBL" id="QFGA01000002">
    <property type="protein sequence ID" value="TEB05500.1"/>
    <property type="molecule type" value="Genomic_DNA"/>
</dbReference>